<protein>
    <submittedName>
        <fullName evidence="4">Transcription termination factor MTERF6, chloroplastic/mitochondrial</fullName>
    </submittedName>
</protein>
<dbReference type="EMBL" id="QGNW01001639">
    <property type="protein sequence ID" value="RVW34508.1"/>
    <property type="molecule type" value="Genomic_DNA"/>
</dbReference>
<keyword evidence="2" id="KW-0804">Transcription</keyword>
<keyword evidence="2" id="KW-0806">Transcription termination</keyword>
<dbReference type="GO" id="GO:0003676">
    <property type="term" value="F:nucleic acid binding"/>
    <property type="evidence" value="ECO:0007669"/>
    <property type="project" value="InterPro"/>
</dbReference>
<gene>
    <name evidence="4" type="primary">MTERF6_2</name>
    <name evidence="4" type="ORF">CK203_109538</name>
</gene>
<dbReference type="Proteomes" id="UP000288805">
    <property type="component" value="Unassembled WGS sequence"/>
</dbReference>
<dbReference type="PANTHER" id="PTHR13068:SF236">
    <property type="entry name" value="OS02G0749800 PROTEIN"/>
    <property type="match status" value="1"/>
</dbReference>
<reference evidence="4 5" key="1">
    <citation type="journal article" date="2018" name="PLoS Genet.">
        <title>Population sequencing reveals clonal diversity and ancestral inbreeding in the grapevine cultivar Chardonnay.</title>
        <authorList>
            <person name="Roach M.J."/>
            <person name="Johnson D.L."/>
            <person name="Bohlmann J."/>
            <person name="van Vuuren H.J."/>
            <person name="Jones S.J."/>
            <person name="Pretorius I.S."/>
            <person name="Schmidt S.A."/>
            <person name="Borneman A.R."/>
        </authorList>
    </citation>
    <scope>NUCLEOTIDE SEQUENCE [LARGE SCALE GENOMIC DNA]</scope>
    <source>
        <strain evidence="5">cv. Chardonnay</strain>
        <tissue evidence="4">Leaf</tissue>
    </source>
</reference>
<dbReference type="SMART" id="SM00733">
    <property type="entry name" value="Mterf"/>
    <property type="match status" value="7"/>
</dbReference>
<dbReference type="FunFam" id="1.25.70.10:FF:000001">
    <property type="entry name" value="Mitochondrial transcription termination factor-like"/>
    <property type="match status" value="1"/>
</dbReference>
<sequence>MFRSLLNSNSNLLRIFSSRPLSSAAVTATATSTSTVDYLTNTLGFARESAIAVAEKLNIKTTTRPDSVVQLFKSYGFTPTHIATIVSKLPSLLLANPVKTLAPKLQFLSNNGVSGSSLVNIVSTNPVILRRSLQNQIIPCISFLKKVLPTDHKIASLLTAKRGTWVVYKFSEQMVPNIETLRSHGVPESNILRMLILRPRTLSFNADEFKAILKRVKEMGFDEKGMMFIHGMCALCGMKKAKWESKVSVFRSFGWGEEEFIALFVKQPQFMSNSETRIRKCLDFLINELNWMPEDIFKYPMVLLLSLEKRVVPRSRVLQLLIGKGLVTRRSIGRALIISEDRFMKVFMSSYEKKIPELLEVYQSNKVGLLQ</sequence>
<comment type="similarity">
    <text evidence="1">Belongs to the mTERF family.</text>
</comment>
<name>A0A438DGE4_VITVI</name>
<evidence type="ECO:0000256" key="3">
    <source>
        <dbReference type="ARBA" id="ARBA00022946"/>
    </source>
</evidence>
<dbReference type="Pfam" id="PF02536">
    <property type="entry name" value="mTERF"/>
    <property type="match status" value="1"/>
</dbReference>
<evidence type="ECO:0000256" key="2">
    <source>
        <dbReference type="ARBA" id="ARBA00022472"/>
    </source>
</evidence>
<evidence type="ECO:0000313" key="5">
    <source>
        <dbReference type="Proteomes" id="UP000288805"/>
    </source>
</evidence>
<organism evidence="4 5">
    <name type="scientific">Vitis vinifera</name>
    <name type="common">Grape</name>
    <dbReference type="NCBI Taxonomy" id="29760"/>
    <lineage>
        <taxon>Eukaryota</taxon>
        <taxon>Viridiplantae</taxon>
        <taxon>Streptophyta</taxon>
        <taxon>Embryophyta</taxon>
        <taxon>Tracheophyta</taxon>
        <taxon>Spermatophyta</taxon>
        <taxon>Magnoliopsida</taxon>
        <taxon>eudicotyledons</taxon>
        <taxon>Gunneridae</taxon>
        <taxon>Pentapetalae</taxon>
        <taxon>rosids</taxon>
        <taxon>Vitales</taxon>
        <taxon>Vitaceae</taxon>
        <taxon>Viteae</taxon>
        <taxon>Vitis</taxon>
    </lineage>
</organism>
<accession>A0A438DGE4</accession>
<keyword evidence="2" id="KW-0805">Transcription regulation</keyword>
<dbReference type="Gene3D" id="1.25.70.10">
    <property type="entry name" value="Transcription termination factor 3, mitochondrial"/>
    <property type="match status" value="1"/>
</dbReference>
<evidence type="ECO:0000313" key="4">
    <source>
        <dbReference type="EMBL" id="RVW34508.1"/>
    </source>
</evidence>
<dbReference type="InterPro" id="IPR038538">
    <property type="entry name" value="MTERF_sf"/>
</dbReference>
<evidence type="ECO:0000256" key="1">
    <source>
        <dbReference type="ARBA" id="ARBA00007692"/>
    </source>
</evidence>
<comment type="caution">
    <text evidence="4">The sequence shown here is derived from an EMBL/GenBank/DDBJ whole genome shotgun (WGS) entry which is preliminary data.</text>
</comment>
<dbReference type="PANTHER" id="PTHR13068">
    <property type="entry name" value="CGI-12 PROTEIN-RELATED"/>
    <property type="match status" value="1"/>
</dbReference>
<dbReference type="AlphaFoldDB" id="A0A438DGE4"/>
<dbReference type="GO" id="GO:0006353">
    <property type="term" value="P:DNA-templated transcription termination"/>
    <property type="evidence" value="ECO:0007669"/>
    <property type="project" value="UniProtKB-KW"/>
</dbReference>
<dbReference type="InterPro" id="IPR003690">
    <property type="entry name" value="MTERF"/>
</dbReference>
<proteinExistence type="inferred from homology"/>
<keyword evidence="3" id="KW-0809">Transit peptide</keyword>